<dbReference type="AlphaFoldDB" id="A0A1X4H908"/>
<proteinExistence type="predicted"/>
<feature type="domain" description="FHA" evidence="2">
    <location>
        <begin position="196"/>
        <end position="230"/>
    </location>
</feature>
<evidence type="ECO:0000259" key="2">
    <source>
        <dbReference type="PROSITE" id="PS50006"/>
    </source>
</evidence>
<feature type="compositionally biased region" description="Polar residues" evidence="1">
    <location>
        <begin position="269"/>
        <end position="280"/>
    </location>
</feature>
<comment type="caution">
    <text evidence="3">The sequence shown here is derived from an EMBL/GenBank/DDBJ whole genome shotgun (WGS) entry which is preliminary data.</text>
</comment>
<organism evidence="3 4">
    <name type="scientific">Halorubrum ezzemoulense DSM 17463</name>
    <dbReference type="NCBI Taxonomy" id="1121945"/>
    <lineage>
        <taxon>Archaea</taxon>
        <taxon>Methanobacteriati</taxon>
        <taxon>Methanobacteriota</taxon>
        <taxon>Stenosarchaea group</taxon>
        <taxon>Halobacteria</taxon>
        <taxon>Halobacteriales</taxon>
        <taxon>Haloferacaceae</taxon>
        <taxon>Halorubrum</taxon>
    </lineage>
</organism>
<dbReference type="InterPro" id="IPR000253">
    <property type="entry name" value="FHA_dom"/>
</dbReference>
<feature type="compositionally biased region" description="Basic and acidic residues" evidence="1">
    <location>
        <begin position="67"/>
        <end position="84"/>
    </location>
</feature>
<evidence type="ECO:0000256" key="1">
    <source>
        <dbReference type="SAM" id="MobiDB-lite"/>
    </source>
</evidence>
<dbReference type="Pfam" id="PF13240">
    <property type="entry name" value="Zn_Ribbon_1"/>
    <property type="match status" value="1"/>
</dbReference>
<gene>
    <name evidence="3" type="ORF">B9H04_06890</name>
</gene>
<dbReference type="CDD" id="cd00060">
    <property type="entry name" value="FHA"/>
    <property type="match status" value="2"/>
</dbReference>
<dbReference type="Proteomes" id="UP000193587">
    <property type="component" value="Unassembled WGS sequence"/>
</dbReference>
<feature type="compositionally biased region" description="Low complexity" evidence="1">
    <location>
        <begin position="86"/>
        <end position="101"/>
    </location>
</feature>
<protein>
    <recommendedName>
        <fullName evidence="2">FHA domain-containing protein</fullName>
    </recommendedName>
</protein>
<evidence type="ECO:0000313" key="3">
    <source>
        <dbReference type="EMBL" id="OSP08282.1"/>
    </source>
</evidence>
<accession>A0A1X4H908</accession>
<evidence type="ECO:0000313" key="4">
    <source>
        <dbReference type="Proteomes" id="UP000193587"/>
    </source>
</evidence>
<feature type="region of interest" description="Disordered" evidence="1">
    <location>
        <begin position="261"/>
        <end position="280"/>
    </location>
</feature>
<dbReference type="PANTHER" id="PTHR23308">
    <property type="entry name" value="NUCLEAR INHIBITOR OF PROTEIN PHOSPHATASE-1"/>
    <property type="match status" value="1"/>
</dbReference>
<dbReference type="InterPro" id="IPR026870">
    <property type="entry name" value="Zinc_ribbon_dom"/>
</dbReference>
<dbReference type="PROSITE" id="PS50006">
    <property type="entry name" value="FHA_DOMAIN"/>
    <property type="match status" value="2"/>
</dbReference>
<dbReference type="InterPro" id="IPR008984">
    <property type="entry name" value="SMAD_FHA_dom_sf"/>
</dbReference>
<dbReference type="InterPro" id="IPR050923">
    <property type="entry name" value="Cell_Proc_Reg/RNA_Proc"/>
</dbReference>
<dbReference type="SUPFAM" id="SSF49879">
    <property type="entry name" value="SMAD/FHA domain"/>
    <property type="match status" value="2"/>
</dbReference>
<dbReference type="EMBL" id="NEDJ01000017">
    <property type="protein sequence ID" value="OSP08282.1"/>
    <property type="molecule type" value="Genomic_DNA"/>
</dbReference>
<reference evidence="3 4" key="1">
    <citation type="submission" date="2017-04" db="EMBL/GenBank/DDBJ databases">
        <title>MLSA of the genus Halorubrum.</title>
        <authorList>
            <person name="De La Haba R."/>
            <person name="Sanchez-Porro C."/>
            <person name="Infante-Dominguez C."/>
            <person name="Ventosa A."/>
        </authorList>
    </citation>
    <scope>NUCLEOTIDE SEQUENCE [LARGE SCALE GENOMIC DNA]</scope>
    <source>
        <strain evidence="3 4">DSM 17463</strain>
    </source>
</reference>
<dbReference type="Pfam" id="PF00498">
    <property type="entry name" value="FHA"/>
    <property type="match status" value="2"/>
</dbReference>
<dbReference type="Gene3D" id="2.60.200.20">
    <property type="match status" value="2"/>
</dbReference>
<sequence length="381" mass="40863">MTSRARRIHSSLLGAAVRVSPPVLNMTEGICIARMSSIECVNCGANLDPDTTGFCNGCGVPVAATFQEKDQSSSDEQSDGREQIDTTPTTTMSSSATQQTPRDGDDAATQDEMSCPQCGSAYEPEQNFCRSCGAELDTDEASTPIEEPASASESGGLEVSISLGDTAVPLTDGESVGAELRPLIVEQTSREKALCISREQFEIVIDPEAEQCWIRDAGSKHGTVLNGEDIPTDEYQEVTDGDTIVLPPDFEATFRVGIAGWADPEHPPTTDSASESESGTVQLYGYPEQVVYDISDGESIGRGDQADVTIDGPSTVSRTHATVEYTTDGWVLIDQSSNGSFIRESESQEWTTVDDRTQFEDGDQLAFGTREDLMAFTVSLD</sequence>
<dbReference type="SMART" id="SM00240">
    <property type="entry name" value="FHA"/>
    <property type="match status" value="2"/>
</dbReference>
<feature type="domain" description="FHA" evidence="2">
    <location>
        <begin position="298"/>
        <end position="347"/>
    </location>
</feature>
<feature type="region of interest" description="Disordered" evidence="1">
    <location>
        <begin position="67"/>
        <end position="117"/>
    </location>
</feature>
<name>A0A1X4H908_HALEZ</name>